<dbReference type="Pfam" id="PF01963">
    <property type="entry name" value="TraB_PrgY_gumN"/>
    <property type="match status" value="1"/>
</dbReference>
<dbReference type="STRING" id="983917.RGE_02040"/>
<dbReference type="eggNOG" id="COG3735">
    <property type="taxonomic scope" value="Bacteria"/>
</dbReference>
<accession>I0HKL2</accession>
<organism evidence="2 3">
    <name type="scientific">Rubrivivax gelatinosus (strain NBRC 100245 / IL144)</name>
    <dbReference type="NCBI Taxonomy" id="983917"/>
    <lineage>
        <taxon>Bacteria</taxon>
        <taxon>Pseudomonadati</taxon>
        <taxon>Pseudomonadota</taxon>
        <taxon>Betaproteobacteria</taxon>
        <taxon>Burkholderiales</taxon>
        <taxon>Sphaerotilaceae</taxon>
        <taxon>Rubrivivax</taxon>
    </lineage>
</organism>
<dbReference type="KEGG" id="rge:RGE_02040"/>
<dbReference type="InterPro" id="IPR002816">
    <property type="entry name" value="TraB/PrgY/GumN_fam"/>
</dbReference>
<dbReference type="PANTHER" id="PTHR40590">
    <property type="entry name" value="CYTOPLASMIC PROTEIN-RELATED"/>
    <property type="match status" value="1"/>
</dbReference>
<feature type="signal peptide" evidence="1">
    <location>
        <begin position="1"/>
        <end position="26"/>
    </location>
</feature>
<sequence>MNTLARWKRRAAALLLALGVLPPALAQDCPPPIDPTPAPAADRGPLWTIERDGHRSWLYGTLHVGKPGWTIPGPRIAQALAGADVVALELDPEDPAVQRLLVTEALRPVPPLPPALAERLQRAERAACVESPGLAALHPAMRAIVVTLAEARRAGLDTAWGQEPALATAARAGGRKLVALETVESQAALLMPREAEAIAATVERSLQPLESGGGAEALRRLASAWERADLATLEDYERWCDCVADDADREALHELVDARNPALADGIEAQHAAGGRVFAAVGAMHMVGEQGLPRLLAARGFVVRAVTPAR</sequence>
<dbReference type="PATRIC" id="fig|983917.3.peg.199"/>
<proteinExistence type="predicted"/>
<dbReference type="AlphaFoldDB" id="I0HKL2"/>
<feature type="chain" id="PRO_5003628186" evidence="1">
    <location>
        <begin position="27"/>
        <end position="310"/>
    </location>
</feature>
<reference evidence="2 3" key="1">
    <citation type="journal article" date="2012" name="J. Bacteriol.">
        <title>Complete genome sequence of phototrophic betaproteobacterium Rubrivivax gelatinosus IL144.</title>
        <authorList>
            <person name="Nagashima S."/>
            <person name="Kamimura A."/>
            <person name="Shimizu T."/>
            <person name="Nakamura-isaki S."/>
            <person name="Aono E."/>
            <person name="Sakamoto K."/>
            <person name="Ichikawa N."/>
            <person name="Nakazawa H."/>
            <person name="Sekine M."/>
            <person name="Yamazaki S."/>
            <person name="Fujita N."/>
            <person name="Shimada K."/>
            <person name="Hanada S."/>
            <person name="Nagashima K.V.P."/>
        </authorList>
    </citation>
    <scope>NUCLEOTIDE SEQUENCE [LARGE SCALE GENOMIC DNA]</scope>
    <source>
        <strain evidence="3">NBRC 100245 / IL144</strain>
    </source>
</reference>
<evidence type="ECO:0000313" key="2">
    <source>
        <dbReference type="EMBL" id="BAL93549.1"/>
    </source>
</evidence>
<keyword evidence="1" id="KW-0732">Signal</keyword>
<dbReference type="CDD" id="cd14789">
    <property type="entry name" value="Tiki"/>
    <property type="match status" value="1"/>
</dbReference>
<evidence type="ECO:0000256" key="1">
    <source>
        <dbReference type="SAM" id="SignalP"/>
    </source>
</evidence>
<evidence type="ECO:0000313" key="3">
    <source>
        <dbReference type="Proteomes" id="UP000007883"/>
    </source>
</evidence>
<name>I0HKL2_RUBGI</name>
<dbReference type="HOGENOM" id="CLU_057525_2_0_4"/>
<dbReference type="EMBL" id="AP012320">
    <property type="protein sequence ID" value="BAL93549.1"/>
    <property type="molecule type" value="Genomic_DNA"/>
</dbReference>
<dbReference type="RefSeq" id="WP_014426441.1">
    <property type="nucleotide sequence ID" value="NC_017075.1"/>
</dbReference>
<protein>
    <submittedName>
        <fullName evidence="2">GumN family protein</fullName>
    </submittedName>
</protein>
<dbReference type="PANTHER" id="PTHR40590:SF1">
    <property type="entry name" value="CYTOPLASMIC PROTEIN"/>
    <property type="match status" value="1"/>
</dbReference>
<keyword evidence="3" id="KW-1185">Reference proteome</keyword>
<dbReference type="Proteomes" id="UP000007883">
    <property type="component" value="Chromosome"/>
</dbReference>
<gene>
    <name evidence="2" type="ordered locus">RGE_02040</name>
</gene>
<dbReference type="InterPro" id="IPR047111">
    <property type="entry name" value="YbaP-like"/>
</dbReference>